<gene>
    <name evidence="2" type="ORF">HF521_003188</name>
</gene>
<name>A0A8T0B284_SILME</name>
<organism evidence="2 3">
    <name type="scientific">Silurus meridionalis</name>
    <name type="common">Southern catfish</name>
    <name type="synonym">Silurus soldatovi meridionalis</name>
    <dbReference type="NCBI Taxonomy" id="175797"/>
    <lineage>
        <taxon>Eukaryota</taxon>
        <taxon>Metazoa</taxon>
        <taxon>Chordata</taxon>
        <taxon>Craniata</taxon>
        <taxon>Vertebrata</taxon>
        <taxon>Euteleostomi</taxon>
        <taxon>Actinopterygii</taxon>
        <taxon>Neopterygii</taxon>
        <taxon>Teleostei</taxon>
        <taxon>Ostariophysi</taxon>
        <taxon>Siluriformes</taxon>
        <taxon>Siluridae</taxon>
        <taxon>Silurus</taxon>
    </lineage>
</organism>
<dbReference type="AlphaFoldDB" id="A0A8T0B284"/>
<dbReference type="InterPro" id="IPR013106">
    <property type="entry name" value="Ig_V-set"/>
</dbReference>
<evidence type="ECO:0000313" key="2">
    <source>
        <dbReference type="EMBL" id="KAF7700230.1"/>
    </source>
</evidence>
<proteinExistence type="predicted"/>
<accession>A0A8T0B284</accession>
<dbReference type="Gene3D" id="2.60.40.10">
    <property type="entry name" value="Immunoglobulins"/>
    <property type="match status" value="1"/>
</dbReference>
<sequence>DWTFTIPSTISGIRGSCVVIPCSYTLKNSHRSDTNVKWYQLSTSGYPLVYGYSTQNIIDKFKGKTSLYGSSNYKSCSLKIQPLEMEHNEERLFPWMDPNSIETYSQKMLRMKLFPLR</sequence>
<dbReference type="SUPFAM" id="SSF48726">
    <property type="entry name" value="Immunoglobulin"/>
    <property type="match status" value="1"/>
</dbReference>
<keyword evidence="3" id="KW-1185">Reference proteome</keyword>
<dbReference type="Proteomes" id="UP000606274">
    <property type="component" value="Unassembled WGS sequence"/>
</dbReference>
<reference evidence="2" key="1">
    <citation type="submission" date="2020-08" db="EMBL/GenBank/DDBJ databases">
        <title>Chromosome-level assembly of Southern catfish (Silurus meridionalis) provides insights into visual adaptation to the nocturnal and benthic lifestyles.</title>
        <authorList>
            <person name="Zhang Y."/>
            <person name="Wang D."/>
            <person name="Peng Z."/>
        </authorList>
    </citation>
    <scope>NUCLEOTIDE SEQUENCE</scope>
    <source>
        <strain evidence="2">SWU-2019-XX</strain>
        <tissue evidence="2">Muscle</tissue>
    </source>
</reference>
<protein>
    <recommendedName>
        <fullName evidence="1">Immunoglobulin V-set domain-containing protein</fullName>
    </recommendedName>
</protein>
<comment type="caution">
    <text evidence="2">The sequence shown here is derived from an EMBL/GenBank/DDBJ whole genome shotgun (WGS) entry which is preliminary data.</text>
</comment>
<dbReference type="EMBL" id="JABFDY010000012">
    <property type="protein sequence ID" value="KAF7700230.1"/>
    <property type="molecule type" value="Genomic_DNA"/>
</dbReference>
<evidence type="ECO:0000313" key="3">
    <source>
        <dbReference type="Proteomes" id="UP000606274"/>
    </source>
</evidence>
<dbReference type="InterPro" id="IPR013783">
    <property type="entry name" value="Ig-like_fold"/>
</dbReference>
<dbReference type="InterPro" id="IPR036179">
    <property type="entry name" value="Ig-like_dom_sf"/>
</dbReference>
<dbReference type="Pfam" id="PF07686">
    <property type="entry name" value="V-set"/>
    <property type="match status" value="1"/>
</dbReference>
<evidence type="ECO:0000259" key="1">
    <source>
        <dbReference type="Pfam" id="PF07686"/>
    </source>
</evidence>
<feature type="non-terminal residue" evidence="2">
    <location>
        <position position="1"/>
    </location>
</feature>
<dbReference type="PANTHER" id="PTHR46484:SF1">
    <property type="entry name" value="SCHWANN CELL MYELIN PROTEIN-RELATED"/>
    <property type="match status" value="1"/>
</dbReference>
<dbReference type="PANTHER" id="PTHR46484">
    <property type="entry name" value="SI:CH211-171H4.5-RELATED"/>
    <property type="match status" value="1"/>
</dbReference>
<feature type="domain" description="Immunoglobulin V-set" evidence="1">
    <location>
        <begin position="7"/>
        <end position="88"/>
    </location>
</feature>